<dbReference type="InterPro" id="IPR040064">
    <property type="entry name" value="MoaA-like"/>
</dbReference>
<evidence type="ECO:0000313" key="15">
    <source>
        <dbReference type="Proteomes" id="UP001241747"/>
    </source>
</evidence>
<evidence type="ECO:0000256" key="9">
    <source>
        <dbReference type="ARBA" id="ARBA00023150"/>
    </source>
</evidence>
<dbReference type="InterPro" id="IPR010505">
    <property type="entry name" value="MoaA_twitch"/>
</dbReference>
<feature type="binding site" evidence="12">
    <location>
        <position position="275"/>
    </location>
    <ligand>
        <name>[4Fe-4S] cluster</name>
        <dbReference type="ChEBI" id="CHEBI:49883"/>
        <label>2</label>
        <note>4Fe-4S-substrate</note>
    </ligand>
</feature>
<evidence type="ECO:0000256" key="7">
    <source>
        <dbReference type="ARBA" id="ARBA00023014"/>
    </source>
</evidence>
<dbReference type="InterPro" id="IPR000385">
    <property type="entry name" value="MoaA_NifB_PqqE_Fe-S-bd_CS"/>
</dbReference>
<evidence type="ECO:0000256" key="8">
    <source>
        <dbReference type="ARBA" id="ARBA00023134"/>
    </source>
</evidence>
<dbReference type="InterPro" id="IPR058240">
    <property type="entry name" value="rSAM_sf"/>
</dbReference>
<sequence length="350" mass="38236">MSAVLRDLIDRPSVAAGRDAGPLVDTFGRAVTYLRVSVTDRCDFRCVYCMSEHMTFLPKPELLSLEELDRLCSAFVLRGVRRLRLTGGEPLVRRDVMTLFHSLSRHLETGRLDEVTLTTNGSLLSRYAGDLAGCGVKRINVSLDTLDPLKFRQVTRWGDLSRVLDGIQAAASAGIKVKINTVALKGVNGDEIGDLVAWAHGAGYDLSLIEVMPLGETGAERVDQYLPLTDVRARLEERFTLSDIAYRTGGPARYVEVKETGGRLGFITPLTHNFCEGCNRVRVTCTGTLYMCLGQEDAADLRAPLRASASDAALHAAIDAAIFRKPKGHDFVIDRAHGPALHRHMSTTGG</sequence>
<dbReference type="InterPro" id="IPR007197">
    <property type="entry name" value="rSAM"/>
</dbReference>
<feature type="binding site" evidence="12">
    <location>
        <position position="35"/>
    </location>
    <ligand>
        <name>GTP</name>
        <dbReference type="ChEBI" id="CHEBI:37565"/>
    </ligand>
</feature>
<evidence type="ECO:0000256" key="5">
    <source>
        <dbReference type="ARBA" id="ARBA00022741"/>
    </source>
</evidence>
<accession>A0ABU0LE82</accession>
<dbReference type="SFLD" id="SFLDG01386">
    <property type="entry name" value="main_SPASM_domain-containing"/>
    <property type="match status" value="1"/>
</dbReference>
<evidence type="ECO:0000256" key="3">
    <source>
        <dbReference type="ARBA" id="ARBA00022691"/>
    </source>
</evidence>
<keyword evidence="10 12" id="KW-0456">Lyase</keyword>
<feature type="binding site" evidence="12">
    <location>
        <position position="142"/>
    </location>
    <ligand>
        <name>S-adenosyl-L-methionine</name>
        <dbReference type="ChEBI" id="CHEBI:59789"/>
    </ligand>
</feature>
<dbReference type="SFLD" id="SFLDG01383">
    <property type="entry name" value="cyclic_pyranopterin_phosphate"/>
    <property type="match status" value="1"/>
</dbReference>
<evidence type="ECO:0000256" key="11">
    <source>
        <dbReference type="ARBA" id="ARBA00048697"/>
    </source>
</evidence>
<feature type="binding site" evidence="12">
    <location>
        <position position="42"/>
    </location>
    <ligand>
        <name>[4Fe-4S] cluster</name>
        <dbReference type="ChEBI" id="CHEBI:49883"/>
        <label>1</label>
        <note>4Fe-4S-S-AdoMet</note>
    </ligand>
</feature>
<organism evidence="14 15">
    <name type="scientific">Xanthobacter agilis</name>
    <dbReference type="NCBI Taxonomy" id="47492"/>
    <lineage>
        <taxon>Bacteria</taxon>
        <taxon>Pseudomonadati</taxon>
        <taxon>Pseudomonadota</taxon>
        <taxon>Alphaproteobacteria</taxon>
        <taxon>Hyphomicrobiales</taxon>
        <taxon>Xanthobacteraceae</taxon>
        <taxon>Xanthobacter</taxon>
    </lineage>
</organism>
<gene>
    <name evidence="12" type="primary">moaA</name>
    <name evidence="14" type="ORF">QOZ94_002243</name>
</gene>
<dbReference type="EMBL" id="JAUSVY010000004">
    <property type="protein sequence ID" value="MDQ0505447.1"/>
    <property type="molecule type" value="Genomic_DNA"/>
</dbReference>
<dbReference type="Pfam" id="PF04055">
    <property type="entry name" value="Radical_SAM"/>
    <property type="match status" value="1"/>
</dbReference>
<dbReference type="InterPro" id="IPR050105">
    <property type="entry name" value="MoCo_biosynth_MoaA/MoaC"/>
</dbReference>
<feature type="binding site" evidence="12">
    <location>
        <position position="88"/>
    </location>
    <ligand>
        <name>S-adenosyl-L-methionine</name>
        <dbReference type="ChEBI" id="CHEBI:59789"/>
    </ligand>
</feature>
<dbReference type="Gene3D" id="3.20.20.70">
    <property type="entry name" value="Aldolase class I"/>
    <property type="match status" value="1"/>
</dbReference>
<dbReference type="Pfam" id="PF06463">
    <property type="entry name" value="Mob_synth_C"/>
    <property type="match status" value="1"/>
</dbReference>
<comment type="caution">
    <text evidence="14">The sequence shown here is derived from an EMBL/GenBank/DDBJ whole genome shotgun (WGS) entry which is preliminary data.</text>
</comment>
<evidence type="ECO:0000256" key="4">
    <source>
        <dbReference type="ARBA" id="ARBA00022723"/>
    </source>
</evidence>
<comment type="cofactor">
    <cofactor evidence="12">
        <name>[4Fe-4S] cluster</name>
        <dbReference type="ChEBI" id="CHEBI:49883"/>
    </cofactor>
    <text evidence="12">Binds 2 [4Fe-4S] clusters. Binds 1 [4Fe-4S] cluster coordinated with 3 cysteines and an exchangeable S-adenosyl-L-methionine and 1 [4Fe-4S] cluster coordinated with 3 cysteines and the GTP-derived substrate.</text>
</comment>
<feature type="binding site" evidence="12">
    <location>
        <position position="49"/>
    </location>
    <ligand>
        <name>[4Fe-4S] cluster</name>
        <dbReference type="ChEBI" id="CHEBI:49883"/>
        <label>1</label>
        <note>4Fe-4S-S-AdoMet</note>
    </ligand>
</feature>
<keyword evidence="4 12" id="KW-0479">Metal-binding</keyword>
<keyword evidence="15" id="KW-1185">Reference proteome</keyword>
<keyword evidence="5 12" id="KW-0547">Nucleotide-binding</keyword>
<feature type="binding site" evidence="12">
    <location>
        <begin position="280"/>
        <end position="282"/>
    </location>
    <ligand>
        <name>GTP</name>
        <dbReference type="ChEBI" id="CHEBI:37565"/>
    </ligand>
</feature>
<comment type="subunit">
    <text evidence="12">Monomer and homodimer.</text>
</comment>
<dbReference type="EC" id="4.1.99.22" evidence="1 12"/>
<evidence type="ECO:0000256" key="10">
    <source>
        <dbReference type="ARBA" id="ARBA00023239"/>
    </source>
</evidence>
<evidence type="ECO:0000259" key="13">
    <source>
        <dbReference type="PROSITE" id="PS51918"/>
    </source>
</evidence>
<dbReference type="PANTHER" id="PTHR22960">
    <property type="entry name" value="MOLYBDOPTERIN COFACTOR SYNTHESIS PROTEIN A"/>
    <property type="match status" value="1"/>
</dbReference>
<dbReference type="PANTHER" id="PTHR22960:SF0">
    <property type="entry name" value="MOLYBDENUM COFACTOR BIOSYNTHESIS PROTEIN 1"/>
    <property type="match status" value="1"/>
</dbReference>
<feature type="binding site" evidence="12">
    <location>
        <position position="278"/>
    </location>
    <ligand>
        <name>[4Fe-4S] cluster</name>
        <dbReference type="ChEBI" id="CHEBI:49883"/>
        <label>2</label>
        <note>4Fe-4S-substrate</note>
    </ligand>
</feature>
<evidence type="ECO:0000256" key="6">
    <source>
        <dbReference type="ARBA" id="ARBA00023004"/>
    </source>
</evidence>
<evidence type="ECO:0000256" key="1">
    <source>
        <dbReference type="ARBA" id="ARBA00012167"/>
    </source>
</evidence>
<keyword evidence="6 12" id="KW-0408">Iron</keyword>
<dbReference type="PROSITE" id="PS51918">
    <property type="entry name" value="RADICAL_SAM"/>
    <property type="match status" value="1"/>
</dbReference>
<feature type="binding site" evidence="12">
    <location>
        <position position="118"/>
    </location>
    <ligand>
        <name>GTP</name>
        <dbReference type="ChEBI" id="CHEBI:37565"/>
    </ligand>
</feature>
<comment type="function">
    <text evidence="12">Catalyzes the cyclization of GTP to (8S)-3',8-cyclo-7,8-dihydroguanosine 5'-triphosphate.</text>
</comment>
<feature type="binding site" evidence="12">
    <location>
        <position position="292"/>
    </location>
    <ligand>
        <name>[4Fe-4S] cluster</name>
        <dbReference type="ChEBI" id="CHEBI:49883"/>
        <label>2</label>
        <note>4Fe-4S-substrate</note>
    </ligand>
</feature>
<keyword evidence="8 12" id="KW-0342">GTP-binding</keyword>
<feature type="binding site" evidence="12">
    <location>
        <position position="46"/>
    </location>
    <ligand>
        <name>[4Fe-4S] cluster</name>
        <dbReference type="ChEBI" id="CHEBI:49883"/>
        <label>1</label>
        <note>4Fe-4S-S-AdoMet</note>
    </ligand>
</feature>
<dbReference type="InterPro" id="IPR013785">
    <property type="entry name" value="Aldolase_TIM"/>
</dbReference>
<dbReference type="Proteomes" id="UP001241747">
    <property type="component" value="Unassembled WGS sequence"/>
</dbReference>
<dbReference type="CDD" id="cd01335">
    <property type="entry name" value="Radical_SAM"/>
    <property type="match status" value="1"/>
</dbReference>
<dbReference type="SFLD" id="SFLDS00029">
    <property type="entry name" value="Radical_SAM"/>
    <property type="match status" value="1"/>
</dbReference>
<keyword evidence="9 12" id="KW-0501">Molybdenum cofactor biosynthesis</keyword>
<feature type="binding site" evidence="12">
    <location>
        <position position="48"/>
    </location>
    <ligand>
        <name>S-adenosyl-L-methionine</name>
        <dbReference type="ChEBI" id="CHEBI:59789"/>
    </ligand>
</feature>
<evidence type="ECO:0000256" key="12">
    <source>
        <dbReference type="HAMAP-Rule" id="MF_01225"/>
    </source>
</evidence>
<protein>
    <recommendedName>
        <fullName evidence="1 12">GTP 3',8-cyclase</fullName>
        <ecNumber evidence="1 12">4.1.99.22</ecNumber>
    </recommendedName>
    <alternativeName>
        <fullName evidence="12">Molybdenum cofactor biosynthesis protein A</fullName>
    </alternativeName>
</protein>
<evidence type="ECO:0000256" key="2">
    <source>
        <dbReference type="ARBA" id="ARBA00022485"/>
    </source>
</evidence>
<dbReference type="SFLD" id="SFLDG01067">
    <property type="entry name" value="SPASM/twitch_domain_containing"/>
    <property type="match status" value="1"/>
</dbReference>
<keyword evidence="7 12" id="KW-0411">Iron-sulfur</keyword>
<comment type="catalytic activity">
    <reaction evidence="11 12">
        <text>GTP + AH2 + S-adenosyl-L-methionine = (8S)-3',8-cyclo-7,8-dihydroguanosine 5'-triphosphate + 5'-deoxyadenosine + L-methionine + A + H(+)</text>
        <dbReference type="Rhea" id="RHEA:49576"/>
        <dbReference type="ChEBI" id="CHEBI:13193"/>
        <dbReference type="ChEBI" id="CHEBI:15378"/>
        <dbReference type="ChEBI" id="CHEBI:17319"/>
        <dbReference type="ChEBI" id="CHEBI:17499"/>
        <dbReference type="ChEBI" id="CHEBI:37565"/>
        <dbReference type="ChEBI" id="CHEBI:57844"/>
        <dbReference type="ChEBI" id="CHEBI:59789"/>
        <dbReference type="ChEBI" id="CHEBI:131766"/>
        <dbReference type="EC" id="4.1.99.22"/>
    </reaction>
</comment>
<reference evidence="14 15" key="1">
    <citation type="submission" date="2023-07" db="EMBL/GenBank/DDBJ databases">
        <title>Genomic Encyclopedia of Type Strains, Phase IV (KMG-IV): sequencing the most valuable type-strain genomes for metagenomic binning, comparative biology and taxonomic classification.</title>
        <authorList>
            <person name="Goeker M."/>
        </authorList>
    </citation>
    <scope>NUCLEOTIDE SEQUENCE [LARGE SCALE GENOMIC DNA]</scope>
    <source>
        <strain evidence="14 15">DSM 3770</strain>
    </source>
</reference>
<comment type="pathway">
    <text evidence="12">Cofactor biosynthesis; molybdopterin biosynthesis.</text>
</comment>
<dbReference type="PROSITE" id="PS01305">
    <property type="entry name" value="MOAA_NIFB_PQQE"/>
    <property type="match status" value="1"/>
</dbReference>
<keyword evidence="3 12" id="KW-0949">S-adenosyl-L-methionine</keyword>
<keyword evidence="2 12" id="KW-0004">4Fe-4S</keyword>
<dbReference type="NCBIfam" id="TIGR02666">
    <property type="entry name" value="moaA"/>
    <property type="match status" value="1"/>
</dbReference>
<feature type="binding site" evidence="12">
    <location>
        <position position="84"/>
    </location>
    <ligand>
        <name>GTP</name>
        <dbReference type="ChEBI" id="CHEBI:37565"/>
    </ligand>
</feature>
<dbReference type="InterPro" id="IPR006638">
    <property type="entry name" value="Elp3/MiaA/NifB-like_rSAM"/>
</dbReference>
<evidence type="ECO:0000313" key="14">
    <source>
        <dbReference type="EMBL" id="MDQ0505447.1"/>
    </source>
</evidence>
<name>A0ABU0LE82_XANAG</name>
<dbReference type="InterPro" id="IPR013483">
    <property type="entry name" value="MoaA"/>
</dbReference>
<dbReference type="SUPFAM" id="SSF102114">
    <property type="entry name" value="Radical SAM enzymes"/>
    <property type="match status" value="1"/>
</dbReference>
<comment type="similarity">
    <text evidence="12">Belongs to the radical SAM superfamily. MoaA family.</text>
</comment>
<feature type="binding site" evidence="12">
    <location>
        <position position="178"/>
    </location>
    <ligand>
        <name>GTP</name>
        <dbReference type="ChEBI" id="CHEBI:37565"/>
    </ligand>
</feature>
<feature type="binding site" evidence="12">
    <location>
        <position position="212"/>
    </location>
    <ligand>
        <name>S-adenosyl-L-methionine</name>
        <dbReference type="ChEBI" id="CHEBI:59789"/>
    </ligand>
</feature>
<dbReference type="CDD" id="cd21117">
    <property type="entry name" value="Twitch_MoaA"/>
    <property type="match status" value="1"/>
</dbReference>
<proteinExistence type="inferred from homology"/>
<feature type="domain" description="Radical SAM core" evidence="13">
    <location>
        <begin position="26"/>
        <end position="251"/>
    </location>
</feature>
<dbReference type="SMART" id="SM00729">
    <property type="entry name" value="Elp3"/>
    <property type="match status" value="1"/>
</dbReference>
<dbReference type="HAMAP" id="MF_01225_B">
    <property type="entry name" value="MoaA_B"/>
    <property type="match status" value="1"/>
</dbReference>